<dbReference type="Pfam" id="PF01326">
    <property type="entry name" value="PPDK_N"/>
    <property type="match status" value="1"/>
</dbReference>
<dbReference type="InterPro" id="IPR013815">
    <property type="entry name" value="ATP_grasp_subdomain_1"/>
</dbReference>
<keyword evidence="5" id="KW-1185">Reference proteome</keyword>
<evidence type="ECO:0000313" key="5">
    <source>
        <dbReference type="Proteomes" id="UP000015101"/>
    </source>
</evidence>
<reference evidence="5" key="1">
    <citation type="submission" date="2012-12" db="EMBL/GenBank/DDBJ databases">
        <authorList>
            <person name="Hellsten U."/>
            <person name="Grimwood J."/>
            <person name="Chapman J.A."/>
            <person name="Shapiro H."/>
            <person name="Aerts A."/>
            <person name="Otillar R.P."/>
            <person name="Terry A.Y."/>
            <person name="Boore J.L."/>
            <person name="Simakov O."/>
            <person name="Marletaz F."/>
            <person name="Cho S.-J."/>
            <person name="Edsinger-Gonzales E."/>
            <person name="Havlak P."/>
            <person name="Kuo D.-H."/>
            <person name="Larsson T."/>
            <person name="Lv J."/>
            <person name="Arendt D."/>
            <person name="Savage R."/>
            <person name="Osoegawa K."/>
            <person name="de Jong P."/>
            <person name="Lindberg D.R."/>
            <person name="Seaver E.C."/>
            <person name="Weisblat D.A."/>
            <person name="Putnam N.H."/>
            <person name="Grigoriev I.V."/>
            <person name="Rokhsar D.S."/>
        </authorList>
    </citation>
    <scope>NUCLEOTIDE SEQUENCE</scope>
</reference>
<dbReference type="CTD" id="20201178"/>
<dbReference type="InParanoid" id="T1EX78"/>
<sequence length="527" mass="59874">MAERFQLSGLDHEGNSLSLNVTRREFVCLSEIMSRDANQNMNASQCMVDIWMIFTISKVGSFIMVPGRTSSWCSCCRVDYDAKDGNIFVDSCGLRIECIEPMKKWSITFNGFLQWKSLTQVHHFTTDSSPDVLAASLSKERWTLKAYNKVMDWFYRDETYYSQWGELSGVVRHRGRELMMCLRGPRNHLYGSVGLTLSRPCSSWIIYTEKYHMIQLEVVCWQSFIKKYHMGFVSFPNGEKTPITTSNLTHSGVVPDLNNRPKFKFVFKAGGTKYKVECNVTSTGMLPPNTDHIFSNIIFRTADVKVNGMNGMALCTMTYLEKSADVFDTISHSPAPLFQEFLVLNRIEADEYVVPLSSPLCTVNSFVGGKACQLAFLYQNQNKKYSVKNAVCISVNAFKRFLVENHHAMSFIKRMKVLYIRRMSMPGSSGSVEVRETQKMCAGAQQVMREGVIADVVKFIIKDQLAQSFGKDFERKKFAVRSSAIGEDGTKLSGAGHMETTLNVQGLDEVLIMMLRRTMLMMFMTMI</sequence>
<dbReference type="EMBL" id="KB097700">
    <property type="protein sequence ID" value="ESN91672.1"/>
    <property type="molecule type" value="Genomic_DNA"/>
</dbReference>
<dbReference type="EMBL" id="AMQM01002157">
    <property type="status" value="NOT_ANNOTATED_CDS"/>
    <property type="molecule type" value="Genomic_DNA"/>
</dbReference>
<protein>
    <recommendedName>
        <fullName evidence="2">Pyruvate phosphate dikinase AMP/ATP-binding domain-containing protein</fullName>
    </recommendedName>
</protein>
<dbReference type="GeneID" id="20201178"/>
<dbReference type="OMA" id="NIAVIWI"/>
<gene>
    <name evidence="4" type="primary">20201178</name>
    <name evidence="3" type="ORF">HELRODRAFT_165728</name>
</gene>
<dbReference type="AlphaFoldDB" id="T1EX78"/>
<dbReference type="Gene3D" id="3.30.1490.20">
    <property type="entry name" value="ATP-grasp fold, A domain"/>
    <property type="match status" value="1"/>
</dbReference>
<dbReference type="PANTHER" id="PTHR34717">
    <property type="entry name" value="EG:BACR7A4.20 PROTEIN"/>
    <property type="match status" value="1"/>
</dbReference>
<dbReference type="GO" id="GO:0016301">
    <property type="term" value="F:kinase activity"/>
    <property type="evidence" value="ECO:0007669"/>
    <property type="project" value="InterPro"/>
</dbReference>
<feature type="domain" description="Pyruvate phosphate dikinase AMP/ATP-binding" evidence="2">
    <location>
        <begin position="366"/>
        <end position="512"/>
    </location>
</feature>
<evidence type="ECO:0000256" key="1">
    <source>
        <dbReference type="ARBA" id="ARBA00007837"/>
    </source>
</evidence>
<dbReference type="RefSeq" id="XP_009030493.1">
    <property type="nucleotide sequence ID" value="XM_009032245.1"/>
</dbReference>
<dbReference type="SUPFAM" id="SSF56059">
    <property type="entry name" value="Glutathione synthetase ATP-binding domain-like"/>
    <property type="match status" value="1"/>
</dbReference>
<proteinExistence type="inferred from homology"/>
<accession>T1EX78</accession>
<evidence type="ECO:0000259" key="2">
    <source>
        <dbReference type="Pfam" id="PF01326"/>
    </source>
</evidence>
<organism evidence="4 5">
    <name type="scientific">Helobdella robusta</name>
    <name type="common">Californian leech</name>
    <dbReference type="NCBI Taxonomy" id="6412"/>
    <lineage>
        <taxon>Eukaryota</taxon>
        <taxon>Metazoa</taxon>
        <taxon>Spiralia</taxon>
        <taxon>Lophotrochozoa</taxon>
        <taxon>Annelida</taxon>
        <taxon>Clitellata</taxon>
        <taxon>Hirudinea</taxon>
        <taxon>Rhynchobdellida</taxon>
        <taxon>Glossiphoniidae</taxon>
        <taxon>Helobdella</taxon>
    </lineage>
</organism>
<dbReference type="InterPro" id="IPR002192">
    <property type="entry name" value="PPDK_AMP/ATP-bd"/>
</dbReference>
<dbReference type="eggNOG" id="ENOG502QREJ">
    <property type="taxonomic scope" value="Eukaryota"/>
</dbReference>
<evidence type="ECO:0000313" key="3">
    <source>
        <dbReference type="EMBL" id="ESN91672.1"/>
    </source>
</evidence>
<evidence type="ECO:0000313" key="4">
    <source>
        <dbReference type="EnsemblMetazoa" id="HelroP165728"/>
    </source>
</evidence>
<reference evidence="4" key="3">
    <citation type="submission" date="2015-06" db="UniProtKB">
        <authorList>
            <consortium name="EnsemblMetazoa"/>
        </authorList>
    </citation>
    <scope>IDENTIFICATION</scope>
</reference>
<name>T1EX78_HELRO</name>
<dbReference type="EnsemblMetazoa" id="HelroT165728">
    <property type="protein sequence ID" value="HelroP165728"/>
    <property type="gene ID" value="HelroG165728"/>
</dbReference>
<dbReference type="Proteomes" id="UP000015101">
    <property type="component" value="Unassembled WGS sequence"/>
</dbReference>
<dbReference type="GO" id="GO:0005524">
    <property type="term" value="F:ATP binding"/>
    <property type="evidence" value="ECO:0007669"/>
    <property type="project" value="InterPro"/>
</dbReference>
<dbReference type="OrthoDB" id="6123450at2759"/>
<dbReference type="STRING" id="6412.T1EX78"/>
<dbReference type="PANTHER" id="PTHR34717:SF1">
    <property type="entry name" value="EG:BACR7A4.20 PROTEIN"/>
    <property type="match status" value="1"/>
</dbReference>
<dbReference type="KEGG" id="hro:HELRODRAFT_165728"/>
<reference evidence="3 5" key="2">
    <citation type="journal article" date="2013" name="Nature">
        <title>Insights into bilaterian evolution from three spiralian genomes.</title>
        <authorList>
            <person name="Simakov O."/>
            <person name="Marletaz F."/>
            <person name="Cho S.J."/>
            <person name="Edsinger-Gonzales E."/>
            <person name="Havlak P."/>
            <person name="Hellsten U."/>
            <person name="Kuo D.H."/>
            <person name="Larsson T."/>
            <person name="Lv J."/>
            <person name="Arendt D."/>
            <person name="Savage R."/>
            <person name="Osoegawa K."/>
            <person name="de Jong P."/>
            <person name="Grimwood J."/>
            <person name="Chapman J.A."/>
            <person name="Shapiro H."/>
            <person name="Aerts A."/>
            <person name="Otillar R.P."/>
            <person name="Terry A.Y."/>
            <person name="Boore J.L."/>
            <person name="Grigoriev I.V."/>
            <person name="Lindberg D.R."/>
            <person name="Seaver E.C."/>
            <person name="Weisblat D.A."/>
            <person name="Putnam N.H."/>
            <person name="Rokhsar D.S."/>
        </authorList>
    </citation>
    <scope>NUCLEOTIDE SEQUENCE</scope>
</reference>
<comment type="similarity">
    <text evidence="1">Belongs to the PEP-utilizing enzyme family.</text>
</comment>
<dbReference type="HOGENOM" id="CLU_517086_0_0_1"/>